<dbReference type="EMBL" id="JAJQKU010000002">
    <property type="protein sequence ID" value="MCD9097077.1"/>
    <property type="molecule type" value="Genomic_DNA"/>
</dbReference>
<dbReference type="RefSeq" id="WP_232136022.1">
    <property type="nucleotide sequence ID" value="NZ_JAJQKU010000002.1"/>
</dbReference>
<evidence type="ECO:0000313" key="1">
    <source>
        <dbReference type="EMBL" id="MCD9097077.1"/>
    </source>
</evidence>
<name>A0ABS8UC42_9GAMM</name>
<reference evidence="1" key="2">
    <citation type="journal article" date="2022" name="Syst. Appl. Microbiol.">
        <title>Physiological and genomic characterisation of Luteimonas fraxinea sp. nov., a bacterial species associated with trees tolerant to ash dieback.</title>
        <authorList>
            <person name="Ulrich K."/>
            <person name="Becker R."/>
            <person name="Behrendt U."/>
            <person name="Kube M."/>
            <person name="Schneck V."/>
            <person name="Ulrich A."/>
        </authorList>
    </citation>
    <scope>NUCLEOTIDE SEQUENCE</scope>
    <source>
        <strain evidence="1">A1P009</strain>
    </source>
</reference>
<sequence length="65" mass="6783">METITHPATCNAHWANGPTPACDEHAQGIVALGRFMGAHVPLTKLDQPANCANCVNEAKSAGDAR</sequence>
<dbReference type="Proteomes" id="UP001430360">
    <property type="component" value="Unassembled WGS sequence"/>
</dbReference>
<accession>A0ABS8UC42</accession>
<keyword evidence="2" id="KW-1185">Reference proteome</keyword>
<organism evidence="1 2">
    <name type="scientific">Luteimonas fraxinea</name>
    <dbReference type="NCBI Taxonomy" id="2901869"/>
    <lineage>
        <taxon>Bacteria</taxon>
        <taxon>Pseudomonadati</taxon>
        <taxon>Pseudomonadota</taxon>
        <taxon>Gammaproteobacteria</taxon>
        <taxon>Lysobacterales</taxon>
        <taxon>Lysobacteraceae</taxon>
        <taxon>Luteimonas</taxon>
    </lineage>
</organism>
<reference evidence="1" key="1">
    <citation type="submission" date="2021-12" db="EMBL/GenBank/DDBJ databases">
        <authorList>
            <person name="Ulrich A."/>
        </authorList>
    </citation>
    <scope>NUCLEOTIDE SEQUENCE</scope>
    <source>
        <strain evidence="1">A1P009</strain>
    </source>
</reference>
<gene>
    <name evidence="1" type="ORF">LTT95_09010</name>
</gene>
<evidence type="ECO:0000313" key="2">
    <source>
        <dbReference type="Proteomes" id="UP001430360"/>
    </source>
</evidence>
<protein>
    <submittedName>
        <fullName evidence="1">Uncharacterized protein</fullName>
    </submittedName>
</protein>
<comment type="caution">
    <text evidence="1">The sequence shown here is derived from an EMBL/GenBank/DDBJ whole genome shotgun (WGS) entry which is preliminary data.</text>
</comment>
<proteinExistence type="predicted"/>